<protein>
    <submittedName>
        <fullName evidence="5">Dihydrodipicolinate synthase</fullName>
        <ecNumber evidence="5">4.3.3.7</ecNumber>
    </submittedName>
</protein>
<dbReference type="HOGENOM" id="CLU_049343_5_1_6"/>
<evidence type="ECO:0000313" key="6">
    <source>
        <dbReference type="Proteomes" id="UP000028681"/>
    </source>
</evidence>
<dbReference type="KEGG" id="ete:ETEE_3612"/>
<dbReference type="InterPro" id="IPR013785">
    <property type="entry name" value="Aldolase_TIM"/>
</dbReference>
<sequence>MLTQFSGIFPYLVSPVDNHTGRVLEHPLRKLVEHLIRCGVQELSPLGSTGEFAYLSLEQREDIVRIVLDQAAGRVPVIAGVAGFSTHEALRQTERYSRLGVDGIVLIMQRMFPVSPAGQMHFFTDVAEKFSETSITLYTNPGLLGADIPLEVLDELSYVNNIEYIKDASGNTGRILTMINRFGSRLRIFSASAHIPLVVFQLGGVGWMAGPACVIPKQCVELFNLFQANQLEQAMARQKQLWRINEVFTQYALAACIKAALNIQGFAVGDPISPQQPLGADAVNALHQVLAEIQ</sequence>
<dbReference type="Gene3D" id="3.20.20.70">
    <property type="entry name" value="Aldolase class I"/>
    <property type="match status" value="1"/>
</dbReference>
<evidence type="ECO:0000256" key="4">
    <source>
        <dbReference type="PIRSR" id="PIRSR001365-2"/>
    </source>
</evidence>
<feature type="binding site" evidence="4">
    <location>
        <position position="208"/>
    </location>
    <ligand>
        <name>pyruvate</name>
        <dbReference type="ChEBI" id="CHEBI:15361"/>
    </ligand>
</feature>
<dbReference type="SMART" id="SM01130">
    <property type="entry name" value="DHDPS"/>
    <property type="match status" value="1"/>
</dbReference>
<keyword evidence="1 2" id="KW-0456">Lyase</keyword>
<organism evidence="5 6">
    <name type="scientific">Edwardsiella anguillarum ET080813</name>
    <dbReference type="NCBI Taxonomy" id="667120"/>
    <lineage>
        <taxon>Bacteria</taxon>
        <taxon>Pseudomonadati</taxon>
        <taxon>Pseudomonadota</taxon>
        <taxon>Gammaproteobacteria</taxon>
        <taxon>Enterobacterales</taxon>
        <taxon>Hafniaceae</taxon>
        <taxon>Edwardsiella</taxon>
    </lineage>
</organism>
<dbReference type="PIRSF" id="PIRSF001365">
    <property type="entry name" value="DHDPS"/>
    <property type="match status" value="1"/>
</dbReference>
<feature type="active site" description="Schiff-base intermediate with substrate" evidence="3">
    <location>
        <position position="166"/>
    </location>
</feature>
<dbReference type="PRINTS" id="PR00146">
    <property type="entry name" value="DHPICSNTHASE"/>
</dbReference>
<name>A0A076LTN9_9GAMM</name>
<dbReference type="PANTHER" id="PTHR12128:SF72">
    <property type="entry name" value="DIHYDRODIPICOLINATE SYNTHASE"/>
    <property type="match status" value="1"/>
</dbReference>
<evidence type="ECO:0000256" key="3">
    <source>
        <dbReference type="PIRSR" id="PIRSR001365-1"/>
    </source>
</evidence>
<accession>A0A076LTN9</accession>
<dbReference type="AlphaFoldDB" id="A0A076LTN9"/>
<gene>
    <name evidence="5" type="primary">dapA</name>
    <name evidence="5" type="ORF">ETEE_3612</name>
</gene>
<dbReference type="CDD" id="cd00408">
    <property type="entry name" value="DHDPS-like"/>
    <property type="match status" value="1"/>
</dbReference>
<proteinExistence type="inferred from homology"/>
<dbReference type="GO" id="GO:0008840">
    <property type="term" value="F:4-hydroxy-tetrahydrodipicolinate synthase activity"/>
    <property type="evidence" value="ECO:0007669"/>
    <property type="project" value="UniProtKB-EC"/>
</dbReference>
<dbReference type="SUPFAM" id="SSF51569">
    <property type="entry name" value="Aldolase"/>
    <property type="match status" value="1"/>
</dbReference>
<dbReference type="PANTHER" id="PTHR12128">
    <property type="entry name" value="DIHYDRODIPICOLINATE SYNTHASE"/>
    <property type="match status" value="1"/>
</dbReference>
<dbReference type="Pfam" id="PF00701">
    <property type="entry name" value="DHDPS"/>
    <property type="match status" value="1"/>
</dbReference>
<dbReference type="Proteomes" id="UP000028681">
    <property type="component" value="Chromosome"/>
</dbReference>
<reference evidence="5 6" key="1">
    <citation type="journal article" date="2012" name="PLoS ONE">
        <title>Edwardsiella comparative phylogenomics reveal the new intra/inter-species taxonomic relationships, virulence evolution and niche adaptation mechanisms.</title>
        <authorList>
            <person name="Yang M."/>
            <person name="Lv Y."/>
            <person name="Xiao J."/>
            <person name="Wu H."/>
            <person name="Zheng H."/>
            <person name="Liu Q."/>
            <person name="Zhang Y."/>
            <person name="Wang Q."/>
        </authorList>
    </citation>
    <scope>NUCLEOTIDE SEQUENCE [LARGE SCALE GENOMIC DNA]</scope>
    <source>
        <strain evidence="6">080813</strain>
    </source>
</reference>
<comment type="similarity">
    <text evidence="2">Belongs to the DapA family.</text>
</comment>
<feature type="active site" description="Proton donor/acceptor" evidence="3">
    <location>
        <position position="138"/>
    </location>
</feature>
<dbReference type="InterPro" id="IPR002220">
    <property type="entry name" value="DapA-like"/>
</dbReference>
<feature type="binding site" evidence="4">
    <location>
        <position position="49"/>
    </location>
    <ligand>
        <name>pyruvate</name>
        <dbReference type="ChEBI" id="CHEBI:15361"/>
    </ligand>
</feature>
<evidence type="ECO:0000256" key="1">
    <source>
        <dbReference type="ARBA" id="ARBA00023239"/>
    </source>
</evidence>
<dbReference type="EMBL" id="CP006664">
    <property type="protein sequence ID" value="AIJ10032.1"/>
    <property type="molecule type" value="Genomic_DNA"/>
</dbReference>
<evidence type="ECO:0000313" key="5">
    <source>
        <dbReference type="EMBL" id="AIJ10032.1"/>
    </source>
</evidence>
<dbReference type="EC" id="4.3.3.7" evidence="5"/>
<evidence type="ECO:0000256" key="2">
    <source>
        <dbReference type="PIRNR" id="PIRNR001365"/>
    </source>
</evidence>